<dbReference type="Proteomes" id="UP000314982">
    <property type="component" value="Unassembled WGS sequence"/>
</dbReference>
<dbReference type="GO" id="GO:0015630">
    <property type="term" value="C:microtubule cytoskeleton"/>
    <property type="evidence" value="ECO:0007669"/>
    <property type="project" value="TreeGrafter"/>
</dbReference>
<reference evidence="4" key="1">
    <citation type="submission" date="2018-06" db="EMBL/GenBank/DDBJ databases">
        <title>Genome assembly of Danube salmon.</title>
        <authorList>
            <person name="Macqueen D.J."/>
            <person name="Gundappa M.K."/>
        </authorList>
    </citation>
    <scope>NUCLEOTIDE SEQUENCE [LARGE SCALE GENOMIC DNA]</scope>
</reference>
<feature type="region of interest" description="Disordered" evidence="2">
    <location>
        <begin position="53"/>
        <end position="73"/>
    </location>
</feature>
<accession>A0A4W5PAK4</accession>
<evidence type="ECO:0000313" key="4">
    <source>
        <dbReference type="Proteomes" id="UP000314982"/>
    </source>
</evidence>
<dbReference type="GeneTree" id="ENSGT00940000156637"/>
<proteinExistence type="predicted"/>
<name>A0A4W5PAK4_9TELE</name>
<reference evidence="3" key="3">
    <citation type="submission" date="2025-09" db="UniProtKB">
        <authorList>
            <consortium name="Ensembl"/>
        </authorList>
    </citation>
    <scope>IDENTIFICATION</scope>
</reference>
<dbReference type="InterPro" id="IPR039041">
    <property type="entry name" value="Nav/unc-53"/>
</dbReference>
<dbReference type="GO" id="GO:0043194">
    <property type="term" value="C:axon initial segment"/>
    <property type="evidence" value="ECO:0007669"/>
    <property type="project" value="TreeGrafter"/>
</dbReference>
<protein>
    <submittedName>
        <fullName evidence="3">Uncharacterized protein</fullName>
    </submittedName>
</protein>
<dbReference type="Ensembl" id="ENSHHUT00000061137.1">
    <property type="protein sequence ID" value="ENSHHUP00000059118.1"/>
    <property type="gene ID" value="ENSHHUG00000035112.1"/>
</dbReference>
<dbReference type="PANTHER" id="PTHR12784:SF3">
    <property type="entry name" value="NEURON NAVIGATOR 1"/>
    <property type="match status" value="1"/>
</dbReference>
<evidence type="ECO:0000256" key="2">
    <source>
        <dbReference type="SAM" id="MobiDB-lite"/>
    </source>
</evidence>
<dbReference type="GO" id="GO:0001578">
    <property type="term" value="P:microtubule bundle formation"/>
    <property type="evidence" value="ECO:0007669"/>
    <property type="project" value="TreeGrafter"/>
</dbReference>
<sequence length="206" mass="22190">MPHLSSGKAVLTNVVSPIPSGACVPRITRSNSIPTNDAAFDLYGSSPLGSSLSLADRPKSMMRSGSFRDREPADDCETASTFHGSVLSLASNASSNYSSTEERIQGEQIRKLRRELENSQEKVANLTTQLSANANLVAAFEQSLQLMTSRLQSLSVSQEQKVPVNAAALFCPLLHPSTMSGAILFQNFNGAEFCAIHLLSSYFKSM</sequence>
<reference evidence="3" key="2">
    <citation type="submission" date="2025-08" db="UniProtKB">
        <authorList>
            <consortium name="Ensembl"/>
        </authorList>
    </citation>
    <scope>IDENTIFICATION</scope>
</reference>
<evidence type="ECO:0000313" key="3">
    <source>
        <dbReference type="Ensembl" id="ENSHHUP00000059118.1"/>
    </source>
</evidence>
<keyword evidence="1" id="KW-0175">Coiled coil</keyword>
<organism evidence="3 4">
    <name type="scientific">Hucho hucho</name>
    <name type="common">huchen</name>
    <dbReference type="NCBI Taxonomy" id="62062"/>
    <lineage>
        <taxon>Eukaryota</taxon>
        <taxon>Metazoa</taxon>
        <taxon>Chordata</taxon>
        <taxon>Craniata</taxon>
        <taxon>Vertebrata</taxon>
        <taxon>Euteleostomi</taxon>
        <taxon>Actinopterygii</taxon>
        <taxon>Neopterygii</taxon>
        <taxon>Teleostei</taxon>
        <taxon>Protacanthopterygii</taxon>
        <taxon>Salmoniformes</taxon>
        <taxon>Salmonidae</taxon>
        <taxon>Salmoninae</taxon>
        <taxon>Hucho</taxon>
    </lineage>
</organism>
<feature type="coiled-coil region" evidence="1">
    <location>
        <begin position="102"/>
        <end position="129"/>
    </location>
</feature>
<evidence type="ECO:0000256" key="1">
    <source>
        <dbReference type="SAM" id="Coils"/>
    </source>
</evidence>
<keyword evidence="4" id="KW-1185">Reference proteome</keyword>
<dbReference type="PANTHER" id="PTHR12784">
    <property type="entry name" value="STEERIN"/>
    <property type="match status" value="1"/>
</dbReference>
<dbReference type="GO" id="GO:0001764">
    <property type="term" value="P:neuron migration"/>
    <property type="evidence" value="ECO:0007669"/>
    <property type="project" value="TreeGrafter"/>
</dbReference>
<dbReference type="AlphaFoldDB" id="A0A4W5PAK4"/>